<evidence type="ECO:0000313" key="1">
    <source>
        <dbReference type="EMBL" id="SFQ39596.1"/>
    </source>
</evidence>
<reference evidence="2" key="1">
    <citation type="submission" date="2016-10" db="EMBL/GenBank/DDBJ databases">
        <authorList>
            <person name="Varghese N."/>
            <person name="Submissions S."/>
        </authorList>
    </citation>
    <scope>NUCLEOTIDE SEQUENCE [LARGE SCALE GENOMIC DNA]</scope>
    <source>
        <strain evidence="2">P18</strain>
    </source>
</reference>
<sequence>MDWEDFIKYIDEKYKVGEQLYNALKEKRPNDTDIIISPMQLGDTVWFSAYAEAYKQKNNCRVLYVVKKSQESIPGKYEAVDMVLGIENVEMEALCLYIVRNELWNSNHIIYGNHPGFIVLKNDGYAISMGIDKYENIEAERCSILGLEGKVMPSMMRKTYKYDAEMQNRYENSVLLLPAANTFKTIDTDFWTRLAKYLKNEKGYKVYTNYNGLDCEMMIPETEPLSSTLDELQRMSKYIDLFIGLRSGICDYLAACGANLAVIYTQDYEVVDGEFKFWSSIQHLGIGEFTEIAYEQENEEKIINRLGDLLSA</sequence>
<accession>A0A1I5Y5W6</accession>
<dbReference type="AlphaFoldDB" id="A0A1I5Y5W6"/>
<keyword evidence="1" id="KW-0808">Transferase</keyword>
<protein>
    <submittedName>
        <fullName evidence="1">ADP-heptose:LPS heptosyltransferase</fullName>
    </submittedName>
</protein>
<keyword evidence="2" id="KW-1185">Reference proteome</keyword>
<gene>
    <name evidence="1" type="ORF">SAMN04487928_1417</name>
</gene>
<dbReference type="Proteomes" id="UP000182624">
    <property type="component" value="Unassembled WGS sequence"/>
</dbReference>
<name>A0A1I5Y5W6_9FIRM</name>
<dbReference type="EMBL" id="FOXO01000041">
    <property type="protein sequence ID" value="SFQ39596.1"/>
    <property type="molecule type" value="Genomic_DNA"/>
</dbReference>
<dbReference type="RefSeq" id="WP_074891713.1">
    <property type="nucleotide sequence ID" value="NZ_FOXO01000041.1"/>
</dbReference>
<evidence type="ECO:0000313" key="2">
    <source>
        <dbReference type="Proteomes" id="UP000182624"/>
    </source>
</evidence>
<dbReference type="GO" id="GO:0016740">
    <property type="term" value="F:transferase activity"/>
    <property type="evidence" value="ECO:0007669"/>
    <property type="project" value="UniProtKB-KW"/>
</dbReference>
<dbReference type="OrthoDB" id="2005546at2"/>
<proteinExistence type="predicted"/>
<organism evidence="1 2">
    <name type="scientific">Butyrivibrio proteoclasticus</name>
    <dbReference type="NCBI Taxonomy" id="43305"/>
    <lineage>
        <taxon>Bacteria</taxon>
        <taxon>Bacillati</taxon>
        <taxon>Bacillota</taxon>
        <taxon>Clostridia</taxon>
        <taxon>Lachnospirales</taxon>
        <taxon>Lachnospiraceae</taxon>
        <taxon>Butyrivibrio</taxon>
    </lineage>
</organism>